<dbReference type="STRING" id="3469.A0A4Y7LDK9"/>
<dbReference type="AlphaFoldDB" id="A0A4Y7LDK9"/>
<dbReference type="Proteomes" id="UP000316621">
    <property type="component" value="Chromosome 11"/>
</dbReference>
<dbReference type="PANTHER" id="PTHR42799:SF18">
    <property type="entry name" value="PEPTIDE-METHIONINE (S)-S-OXIDE REDUCTASE"/>
    <property type="match status" value="1"/>
</dbReference>
<sequence>MEGGGGATPAAVADKRQKSLPVEIATATAKNGLFGAALGDLFSRIPPKTPVISARSCAVFGGVYGGTMCAMRQITGKDDTKNIMVAGFTSGFMFHLVGRMPSRPRVPAAVGTGLFVSVSYGLIHEHVCLYIYLDTGHQIEVYHYFLKGPQLYCSYYDVGNRGRNDTQIRITVLINWQPLQQHWIKINSDGAARGNPGTAVLMAMATPLEITSAITAETWRLLLATRLEKQQLWPKEIRSLMESIPQTKITHDYREANLAADKLANDGRSSTTTPGDIINKNNLKVMNQARRMTSHGPGTIHMHSNPASQPDLDQPDAPDRTTNHSEVVRIHYDPNLCPYTNLPSLFWSRHDPTTLNRQSVPLFGPILRNCRFGTSLLLADYIAKYGEMYRTEEDLFFGEEMSIVICLVADQQQQQQQHITETC</sequence>
<evidence type="ECO:0000256" key="6">
    <source>
        <dbReference type="SAM" id="MobiDB-lite"/>
    </source>
</evidence>
<dbReference type="InterPro" id="IPR036509">
    <property type="entry name" value="Met_Sox_Rdtase_MsrA_sf"/>
</dbReference>
<protein>
    <recommendedName>
        <fullName evidence="2">peptide-methionine (S)-S-oxide reductase</fullName>
        <ecNumber evidence="2">1.8.4.11</ecNumber>
    </recommendedName>
    <alternativeName>
        <fullName evidence="5">Peptide-methionine (S)-S-oxide reductase</fullName>
    </alternativeName>
    <alternativeName>
        <fullName evidence="4">Protein-methionine-S-oxide reductase</fullName>
    </alternativeName>
</protein>
<dbReference type="GO" id="GO:0034599">
    <property type="term" value="P:cellular response to oxidative stress"/>
    <property type="evidence" value="ECO:0007669"/>
    <property type="project" value="TreeGrafter"/>
</dbReference>
<reference evidence="8 9" key="1">
    <citation type="journal article" date="2018" name="Science">
        <title>The opium poppy genome and morphinan production.</title>
        <authorList>
            <person name="Guo L."/>
            <person name="Winzer T."/>
            <person name="Yang X."/>
            <person name="Li Y."/>
            <person name="Ning Z."/>
            <person name="He Z."/>
            <person name="Teodor R."/>
            <person name="Lu Y."/>
            <person name="Bowser T.A."/>
            <person name="Graham I.A."/>
            <person name="Ye K."/>
        </authorList>
    </citation>
    <scope>NUCLEOTIDE SEQUENCE [LARGE SCALE GENOMIC DNA]</scope>
    <source>
        <strain evidence="9">cv. HN1</strain>
        <tissue evidence="8">Leaves</tissue>
    </source>
</reference>
<keyword evidence="3" id="KW-0560">Oxidoreductase</keyword>
<dbReference type="PANTHER" id="PTHR42799">
    <property type="entry name" value="MITOCHONDRIAL PEPTIDE METHIONINE SULFOXIDE REDUCTASE"/>
    <property type="match status" value="1"/>
</dbReference>
<evidence type="ECO:0000256" key="5">
    <source>
        <dbReference type="ARBA" id="ARBA00030643"/>
    </source>
</evidence>
<name>A0A4Y7LDK9_PAPSO</name>
<dbReference type="InterPro" id="IPR002569">
    <property type="entry name" value="Met_Sox_Rdtase_MsrA_dom"/>
</dbReference>
<dbReference type="GO" id="GO:0008113">
    <property type="term" value="F:peptide-methionine (S)-S-oxide reductase activity"/>
    <property type="evidence" value="ECO:0007669"/>
    <property type="project" value="UniProtKB-EC"/>
</dbReference>
<dbReference type="Gene3D" id="3.30.1060.10">
    <property type="entry name" value="Peptide methionine sulphoxide reductase MsrA"/>
    <property type="match status" value="1"/>
</dbReference>
<dbReference type="InterPro" id="IPR050162">
    <property type="entry name" value="MsrA_MetSO_reductase"/>
</dbReference>
<evidence type="ECO:0000256" key="3">
    <source>
        <dbReference type="ARBA" id="ARBA00023002"/>
    </source>
</evidence>
<dbReference type="Gramene" id="RZC83584">
    <property type="protein sequence ID" value="RZC83584"/>
    <property type="gene ID" value="C5167_046370"/>
</dbReference>
<evidence type="ECO:0000256" key="1">
    <source>
        <dbReference type="ARBA" id="ARBA00005591"/>
    </source>
</evidence>
<evidence type="ECO:0000313" key="8">
    <source>
        <dbReference type="EMBL" id="RZC83584.1"/>
    </source>
</evidence>
<gene>
    <name evidence="8" type="ORF">C5167_046370</name>
</gene>
<comment type="similarity">
    <text evidence="1">Belongs to the MsrA Met sulfoxide reductase family.</text>
</comment>
<dbReference type="EC" id="1.8.4.11" evidence="2"/>
<keyword evidence="9" id="KW-1185">Reference proteome</keyword>
<dbReference type="SUPFAM" id="SSF55068">
    <property type="entry name" value="Peptide methionine sulfoxide reductase"/>
    <property type="match status" value="1"/>
</dbReference>
<dbReference type="EMBL" id="CM010725">
    <property type="protein sequence ID" value="RZC83584.1"/>
    <property type="molecule type" value="Genomic_DNA"/>
</dbReference>
<accession>A0A4Y7LDK9</accession>
<proteinExistence type="inferred from homology"/>
<evidence type="ECO:0000313" key="9">
    <source>
        <dbReference type="Proteomes" id="UP000316621"/>
    </source>
</evidence>
<evidence type="ECO:0000259" key="7">
    <source>
        <dbReference type="Pfam" id="PF01625"/>
    </source>
</evidence>
<evidence type="ECO:0000256" key="4">
    <source>
        <dbReference type="ARBA" id="ARBA00030273"/>
    </source>
</evidence>
<feature type="domain" description="Peptide methionine sulphoxide reductase MsrA" evidence="7">
    <location>
        <begin position="320"/>
        <end position="359"/>
    </location>
</feature>
<dbReference type="Pfam" id="PF01625">
    <property type="entry name" value="PMSR"/>
    <property type="match status" value="1"/>
</dbReference>
<dbReference type="Pfam" id="PF02466">
    <property type="entry name" value="Tim17"/>
    <property type="match status" value="1"/>
</dbReference>
<organism evidence="8 9">
    <name type="scientific">Papaver somniferum</name>
    <name type="common">Opium poppy</name>
    <dbReference type="NCBI Taxonomy" id="3469"/>
    <lineage>
        <taxon>Eukaryota</taxon>
        <taxon>Viridiplantae</taxon>
        <taxon>Streptophyta</taxon>
        <taxon>Embryophyta</taxon>
        <taxon>Tracheophyta</taxon>
        <taxon>Spermatophyta</taxon>
        <taxon>Magnoliopsida</taxon>
        <taxon>Ranunculales</taxon>
        <taxon>Papaveraceae</taxon>
        <taxon>Papaveroideae</taxon>
        <taxon>Papaver</taxon>
    </lineage>
</organism>
<dbReference type="GO" id="GO:0005737">
    <property type="term" value="C:cytoplasm"/>
    <property type="evidence" value="ECO:0007669"/>
    <property type="project" value="TreeGrafter"/>
</dbReference>
<feature type="region of interest" description="Disordered" evidence="6">
    <location>
        <begin position="293"/>
        <end position="321"/>
    </location>
</feature>
<evidence type="ECO:0000256" key="2">
    <source>
        <dbReference type="ARBA" id="ARBA00012502"/>
    </source>
</evidence>